<accession>A0A806JYF0</accession>
<sequence length="58" mass="6308">MASRALRGSIGGRPPPGLRRYSFLLSLSFLGMSGSVASQNASVISYEFFCFIFSPFLL</sequence>
<reference evidence="1" key="1">
    <citation type="submission" date="2012-03" db="EMBL/GenBank/DDBJ databases">
        <title>Functional metagenomics reveals considerable lignocellulase gene clusters in the gut microbiome of a wood-feeding higher termite.</title>
        <authorList>
            <person name="Liu N."/>
        </authorList>
    </citation>
    <scope>NUCLEOTIDE SEQUENCE</scope>
</reference>
<evidence type="ECO:0000313" key="1">
    <source>
        <dbReference type="EMBL" id="AGS51897.1"/>
    </source>
</evidence>
<proteinExistence type="predicted"/>
<dbReference type="AlphaFoldDB" id="A0A806JYF0"/>
<dbReference type="EMBL" id="JQ844177">
    <property type="protein sequence ID" value="AGS51897.1"/>
    <property type="molecule type" value="Genomic_DNA"/>
</dbReference>
<protein>
    <submittedName>
        <fullName evidence="1">Uncharacterized protein</fullName>
    </submittedName>
</protein>
<name>A0A806JYF0_9BACT</name>
<organism evidence="1">
    <name type="scientific">uncultured bacterium contig00002</name>
    <dbReference type="NCBI Taxonomy" id="1181494"/>
    <lineage>
        <taxon>Bacteria</taxon>
        <taxon>environmental samples</taxon>
    </lineage>
</organism>